<name>A0ABQ4STK9_9HYPH</name>
<dbReference type="RefSeq" id="WP_238274480.1">
    <property type="nucleotide sequence ID" value="NZ_BPQR01000018.1"/>
</dbReference>
<feature type="transmembrane region" description="Helical" evidence="1">
    <location>
        <begin position="127"/>
        <end position="145"/>
    </location>
</feature>
<dbReference type="Proteomes" id="UP001055102">
    <property type="component" value="Unassembled WGS sequence"/>
</dbReference>
<keyword evidence="1" id="KW-1133">Transmembrane helix</keyword>
<organism evidence="2 3">
    <name type="scientific">Methylobacterium jeotgali</name>
    <dbReference type="NCBI Taxonomy" id="381630"/>
    <lineage>
        <taxon>Bacteria</taxon>
        <taxon>Pseudomonadati</taxon>
        <taxon>Pseudomonadota</taxon>
        <taxon>Alphaproteobacteria</taxon>
        <taxon>Hyphomicrobiales</taxon>
        <taxon>Methylobacteriaceae</taxon>
        <taxon>Methylobacterium</taxon>
    </lineage>
</organism>
<evidence type="ECO:0000256" key="1">
    <source>
        <dbReference type="SAM" id="Phobius"/>
    </source>
</evidence>
<reference evidence="2" key="2">
    <citation type="submission" date="2021-08" db="EMBL/GenBank/DDBJ databases">
        <authorList>
            <person name="Tani A."/>
            <person name="Ola A."/>
            <person name="Ogura Y."/>
            <person name="Katsura K."/>
            <person name="Hayashi T."/>
        </authorList>
    </citation>
    <scope>NUCLEOTIDE SEQUENCE</scope>
    <source>
        <strain evidence="2">LMG 23639</strain>
    </source>
</reference>
<feature type="transmembrane region" description="Helical" evidence="1">
    <location>
        <begin position="151"/>
        <end position="170"/>
    </location>
</feature>
<evidence type="ECO:0000313" key="3">
    <source>
        <dbReference type="Proteomes" id="UP001055102"/>
    </source>
</evidence>
<feature type="transmembrane region" description="Helical" evidence="1">
    <location>
        <begin position="20"/>
        <end position="45"/>
    </location>
</feature>
<keyword evidence="3" id="KW-1185">Reference proteome</keyword>
<accession>A0ABQ4STK9</accession>
<gene>
    <name evidence="2" type="ORF">AOPFMNJM_1121</name>
</gene>
<reference evidence="2" key="1">
    <citation type="journal article" date="2021" name="Front. Microbiol.">
        <title>Comprehensive Comparative Genomics and Phenotyping of Methylobacterium Species.</title>
        <authorList>
            <person name="Alessa O."/>
            <person name="Ogura Y."/>
            <person name="Fujitani Y."/>
            <person name="Takami H."/>
            <person name="Hayashi T."/>
            <person name="Sahin N."/>
            <person name="Tani A."/>
        </authorList>
    </citation>
    <scope>NUCLEOTIDE SEQUENCE</scope>
    <source>
        <strain evidence="2">LMG 23639</strain>
    </source>
</reference>
<keyword evidence="1" id="KW-0812">Transmembrane</keyword>
<comment type="caution">
    <text evidence="2">The sequence shown here is derived from an EMBL/GenBank/DDBJ whole genome shotgun (WGS) entry which is preliminary data.</text>
</comment>
<evidence type="ECO:0000313" key="2">
    <source>
        <dbReference type="EMBL" id="GJE05815.1"/>
    </source>
</evidence>
<keyword evidence="1" id="KW-0472">Membrane</keyword>
<protein>
    <submittedName>
        <fullName evidence="2">Uncharacterized protein</fullName>
    </submittedName>
</protein>
<proteinExistence type="predicted"/>
<dbReference type="EMBL" id="BPQR01000018">
    <property type="protein sequence ID" value="GJE05815.1"/>
    <property type="molecule type" value="Genomic_DNA"/>
</dbReference>
<feature type="transmembrane region" description="Helical" evidence="1">
    <location>
        <begin position="51"/>
        <end position="75"/>
    </location>
</feature>
<sequence length="188" mass="19319">MSDPSAGEPPATEAEGRRTVLLVLAVFGTIALIFGSIAGGVLVLGEGQNDAVAIMGGGAWLTATMIAAIVLAVRAEAPRGTLRRRAFEESGVWIDPDARAAGAGLSEGVEWEGRTSLALDAPGPIRVLAASGLTLPVAAATLYALGRITPIGLVIDFGLAGFLVYMAWLARADRDKRDRADAGPGRVD</sequence>